<dbReference type="SUPFAM" id="SSF88798">
    <property type="entry name" value="N-terminal, heterodimerisation domain of RBP7 (RpoE)"/>
    <property type="match status" value="1"/>
</dbReference>
<keyword evidence="9" id="KW-1185">Reference proteome</keyword>
<dbReference type="Pfam" id="PF03876">
    <property type="entry name" value="SHS2_Rpb7-N"/>
    <property type="match status" value="1"/>
</dbReference>
<dbReference type="GO" id="GO:0006367">
    <property type="term" value="P:transcription initiation at RNA polymerase II promoter"/>
    <property type="evidence" value="ECO:0007669"/>
    <property type="project" value="EnsemblFungi"/>
</dbReference>
<dbReference type="PROSITE" id="PS50126">
    <property type="entry name" value="S1"/>
    <property type="match status" value="1"/>
</dbReference>
<comment type="function">
    <text evidence="6">DNA-dependent RNA polymerase which catalyzes the transcription of DNA into RNA using the four ribonucleoside triphosphates as substrates.</text>
</comment>
<feature type="domain" description="S1 motif" evidence="7">
    <location>
        <begin position="63"/>
        <end position="139"/>
    </location>
</feature>
<keyword evidence="4 6" id="KW-0804">Transcription</keyword>
<evidence type="ECO:0000256" key="5">
    <source>
        <dbReference type="ARBA" id="ARBA00023242"/>
    </source>
</evidence>
<keyword evidence="3 6" id="KW-0240">DNA-directed RNA polymerase</keyword>
<evidence type="ECO:0000256" key="4">
    <source>
        <dbReference type="ARBA" id="ARBA00023163"/>
    </source>
</evidence>
<dbReference type="RefSeq" id="XP_018735388.1">
    <property type="nucleotide sequence ID" value="XM_018878044.1"/>
</dbReference>
<dbReference type="Proteomes" id="UP000189580">
    <property type="component" value="Chromosome a"/>
</dbReference>
<dbReference type="OrthoDB" id="1162399at2759"/>
<organism evidence="8 9">
    <name type="scientific">Sugiyamaella lignohabitans</name>
    <dbReference type="NCBI Taxonomy" id="796027"/>
    <lineage>
        <taxon>Eukaryota</taxon>
        <taxon>Fungi</taxon>
        <taxon>Dikarya</taxon>
        <taxon>Ascomycota</taxon>
        <taxon>Saccharomycotina</taxon>
        <taxon>Dipodascomycetes</taxon>
        <taxon>Dipodascales</taxon>
        <taxon>Trichomonascaceae</taxon>
        <taxon>Sugiyamaella</taxon>
    </lineage>
</organism>
<keyword evidence="5 6" id="KW-0539">Nucleus</keyword>
<dbReference type="PANTHER" id="PTHR12709:SF4">
    <property type="entry name" value="DNA-DIRECTED RNA POLYMERASE II SUBUNIT RPB7"/>
    <property type="match status" value="1"/>
</dbReference>
<evidence type="ECO:0000256" key="1">
    <source>
        <dbReference type="ARBA" id="ARBA00004123"/>
    </source>
</evidence>
<dbReference type="InterPro" id="IPR005576">
    <property type="entry name" value="Rpb7-like_N"/>
</dbReference>
<dbReference type="GO" id="GO:0060213">
    <property type="term" value="P:positive regulation of nuclear-transcribed mRNA poly(A) tail shortening"/>
    <property type="evidence" value="ECO:0007669"/>
    <property type="project" value="TreeGrafter"/>
</dbReference>
<evidence type="ECO:0000256" key="6">
    <source>
        <dbReference type="RuleBase" id="RU369086"/>
    </source>
</evidence>
<dbReference type="GO" id="GO:0010590">
    <property type="term" value="P:regulation of septum digestion after cytokinesis"/>
    <property type="evidence" value="ECO:0007669"/>
    <property type="project" value="EnsemblFungi"/>
</dbReference>
<evidence type="ECO:0000256" key="2">
    <source>
        <dbReference type="ARBA" id="ARBA00009307"/>
    </source>
</evidence>
<dbReference type="SUPFAM" id="SSF50249">
    <property type="entry name" value="Nucleic acid-binding proteins"/>
    <property type="match status" value="1"/>
</dbReference>
<accession>A0A167DH21</accession>
<dbReference type="InterPro" id="IPR045113">
    <property type="entry name" value="Rpb7-like"/>
</dbReference>
<evidence type="ECO:0000313" key="8">
    <source>
        <dbReference type="EMBL" id="ANB12911.1"/>
    </source>
</evidence>
<name>A0A167DH21_9ASCO</name>
<reference evidence="8 9" key="1">
    <citation type="submission" date="2016-02" db="EMBL/GenBank/DDBJ databases">
        <title>Complete genome sequence and transcriptome regulation of the pentose utilising yeast Sugiyamaella lignohabitans.</title>
        <authorList>
            <person name="Bellasio M."/>
            <person name="Peymann A."/>
            <person name="Valli M."/>
            <person name="Sipitzky M."/>
            <person name="Graf A."/>
            <person name="Sauer M."/>
            <person name="Marx H."/>
            <person name="Mattanovich D."/>
        </authorList>
    </citation>
    <scope>NUCLEOTIDE SEQUENCE [LARGE SCALE GENOMIC DNA]</scope>
    <source>
        <strain evidence="8 9">CBS 10342</strain>
    </source>
</reference>
<dbReference type="AlphaFoldDB" id="A0A167DH21"/>
<evidence type="ECO:0000259" key="7">
    <source>
        <dbReference type="PROSITE" id="PS50126"/>
    </source>
</evidence>
<evidence type="ECO:0000313" key="9">
    <source>
        <dbReference type="Proteomes" id="UP000189580"/>
    </source>
</evidence>
<dbReference type="InterPro" id="IPR003029">
    <property type="entry name" value="S1_domain"/>
</dbReference>
<dbReference type="Gene3D" id="2.40.50.140">
    <property type="entry name" value="Nucleic acid-binding proteins"/>
    <property type="match status" value="1"/>
</dbReference>
<dbReference type="InterPro" id="IPR012340">
    <property type="entry name" value="NA-bd_OB-fold"/>
</dbReference>
<dbReference type="Gene3D" id="3.30.1490.120">
    <property type="entry name" value="RNA polymerase Rpb7-like, N-terminal domain"/>
    <property type="match status" value="1"/>
</dbReference>
<dbReference type="InterPro" id="IPR036898">
    <property type="entry name" value="RNA_pol_Rpb7-like_N_sf"/>
</dbReference>
<dbReference type="GO" id="GO:0000932">
    <property type="term" value="C:P-body"/>
    <property type="evidence" value="ECO:0007669"/>
    <property type="project" value="TreeGrafter"/>
</dbReference>
<dbReference type="GO" id="GO:0003697">
    <property type="term" value="F:single-stranded DNA binding"/>
    <property type="evidence" value="ECO:0007669"/>
    <property type="project" value="TreeGrafter"/>
</dbReference>
<evidence type="ECO:0000256" key="3">
    <source>
        <dbReference type="ARBA" id="ARBA00022478"/>
    </source>
</evidence>
<dbReference type="FunFam" id="2.40.50.140:FF:000043">
    <property type="entry name" value="DNA-directed RNA polymerase II subunit RPB7"/>
    <property type="match status" value="1"/>
</dbReference>
<comment type="subcellular location">
    <subcellularLocation>
        <location evidence="1 6">Nucleus</location>
    </subcellularLocation>
</comment>
<dbReference type="PANTHER" id="PTHR12709">
    <property type="entry name" value="DNA-DIRECTED RNA POLYMERASE II, III"/>
    <property type="match status" value="1"/>
</dbReference>
<dbReference type="GO" id="GO:0045948">
    <property type="term" value="P:positive regulation of translational initiation"/>
    <property type="evidence" value="ECO:0007669"/>
    <property type="project" value="TreeGrafter"/>
</dbReference>
<protein>
    <recommendedName>
        <fullName evidence="6">DNA-directed RNA polymerase subunit</fullName>
    </recommendedName>
</protein>
<dbReference type="KEGG" id="slb:AWJ20_1189"/>
<dbReference type="GO" id="GO:0031369">
    <property type="term" value="F:translation initiation factor binding"/>
    <property type="evidence" value="ECO:0007669"/>
    <property type="project" value="TreeGrafter"/>
</dbReference>
<dbReference type="Pfam" id="PF00575">
    <property type="entry name" value="S1"/>
    <property type="match status" value="1"/>
</dbReference>
<dbReference type="GO" id="GO:0005665">
    <property type="term" value="C:RNA polymerase II, core complex"/>
    <property type="evidence" value="ECO:0007669"/>
    <property type="project" value="EnsemblFungi"/>
</dbReference>
<dbReference type="EMBL" id="CP014501">
    <property type="protein sequence ID" value="ANB12911.1"/>
    <property type="molecule type" value="Genomic_DNA"/>
</dbReference>
<dbReference type="CDD" id="cd04462">
    <property type="entry name" value="S1_RNAPII_Rpb7"/>
    <property type="match status" value="1"/>
</dbReference>
<comment type="similarity">
    <text evidence="2">Belongs to the eukaryotic RPB7/RPC8 RNA polymerase subunit family.</text>
</comment>
<sequence length="139" mass="15154">MTQYLKNKLLADVEGTCTGQFGYIICVMDGMKIDVGKGRVIPSTGSAEFEVKYRAIVWRPFKGEVVDGIVTNVNKMGVFADVGPLSVFISSHLIPSDMTFNPSANPPAYTSEEQSIEKGSRVRLKIVGVRADVGKMFAM</sequence>
<dbReference type="CDD" id="cd04329">
    <property type="entry name" value="RNAP_II_Rpb7_N"/>
    <property type="match status" value="1"/>
</dbReference>
<dbReference type="FunFam" id="3.30.1490.120:FF:000001">
    <property type="entry name" value="DNA-directed RNA polymerase II subunit RPB7"/>
    <property type="match status" value="1"/>
</dbReference>
<dbReference type="GeneID" id="30032963"/>
<dbReference type="GO" id="GO:0003727">
    <property type="term" value="F:single-stranded RNA binding"/>
    <property type="evidence" value="ECO:0007669"/>
    <property type="project" value="TreeGrafter"/>
</dbReference>
<proteinExistence type="inferred from homology"/>
<gene>
    <name evidence="8" type="primary">RPB7</name>
    <name evidence="8" type="ORF">AWJ20_1189</name>
</gene>